<feature type="transmembrane region" description="Helical" evidence="8">
    <location>
        <begin position="21"/>
        <end position="45"/>
    </location>
</feature>
<dbReference type="InterPro" id="IPR011701">
    <property type="entry name" value="MFS"/>
</dbReference>
<comment type="similarity">
    <text evidence="2">Belongs to the major facilitator superfamily. TCR/Tet family.</text>
</comment>
<evidence type="ECO:0000256" key="7">
    <source>
        <dbReference type="ARBA" id="ARBA00023136"/>
    </source>
</evidence>
<dbReference type="RefSeq" id="WP_145909634.1">
    <property type="nucleotide sequence ID" value="NZ_BAAAMZ010000001.1"/>
</dbReference>
<feature type="transmembrane region" description="Helical" evidence="8">
    <location>
        <begin position="317"/>
        <end position="335"/>
    </location>
</feature>
<feature type="transmembrane region" description="Helical" evidence="8">
    <location>
        <begin position="176"/>
        <end position="194"/>
    </location>
</feature>
<dbReference type="EMBL" id="VIWT01000003">
    <property type="protein sequence ID" value="TWF90435.1"/>
    <property type="molecule type" value="Genomic_DNA"/>
</dbReference>
<dbReference type="PANTHER" id="PTHR23501:SF197">
    <property type="entry name" value="COMD"/>
    <property type="match status" value="1"/>
</dbReference>
<sequence length="689" mass="72559">MTTHAQSQQSAPPVLDVRQRNIVFGTIVLGMLLAALDQTIVGTALPTIVADLGGASHMSWVVTSYLLAETVATALVGKFGDLYGRKLVFQVSAIVFITGSFLCGLATDMWLLIAWRAVQGIGAGGLMVTSMALIADVIPLRERGKYQGAIGAVFGVATVIGPLLGGLFTDHLSWRWAFYVNVPIAILVVIAAARNLPSVRSTVRPVIDYLGIGLVAAGASALILATSLGGNQFAWGSPVIIALFVGGVLALAGFCWAETRAEQPMLPMRLFGTPVFAVCSVLSFIVGFAMLGAMTFLPTYLQYVDGDSATVSGVRTLPMVLGLLIASIFSGNVVSKTGQYRIFPIVGSLVMAVGLFLLSLLKPSTGVGLASLYMFVLGLGIGLCMQVLTIAVQNTVDYADLGTATSGVTFFRTIGSSFGTAVFGTIYTNTLKTNLAKGVVESARLTGADPARLAHSASSPEGLHRLPAAQAAPIISAYSDTLHTVFLWTVPVAALGFVVALFLKQVKLRDSARAASTDMGEGFAQPTGSDAVQHLEASVCRIIRLVDLDTVRSIVAGSEARVDIAGAWALMEVELLTRVVGHARLNLIAARKRVPPEVLEPVFDRMVSEGYLTRHQDFLDHTPAGQVEAGALTRAWSAWLNAKLEADVGRPRSAELRAAVDGIAKRLLAEDLANGVPQGQRAGAVERTG</sequence>
<feature type="transmembrane region" description="Helical" evidence="8">
    <location>
        <begin position="275"/>
        <end position="297"/>
    </location>
</feature>
<feature type="transmembrane region" description="Helical" evidence="8">
    <location>
        <begin position="57"/>
        <end position="75"/>
    </location>
</feature>
<feature type="transmembrane region" description="Helical" evidence="8">
    <location>
        <begin position="404"/>
        <end position="427"/>
    </location>
</feature>
<feature type="transmembrane region" description="Helical" evidence="8">
    <location>
        <begin position="233"/>
        <end position="254"/>
    </location>
</feature>
<dbReference type="PRINTS" id="PR01036">
    <property type="entry name" value="TCRTETB"/>
</dbReference>
<feature type="transmembrane region" description="Helical" evidence="8">
    <location>
        <begin position="87"/>
        <end position="107"/>
    </location>
</feature>
<dbReference type="InterPro" id="IPR004638">
    <property type="entry name" value="EmrB-like"/>
</dbReference>
<proteinExistence type="inferred from homology"/>
<dbReference type="FunFam" id="1.20.1720.10:FF:000004">
    <property type="entry name" value="EmrB/QacA family drug resistance transporter"/>
    <property type="match status" value="1"/>
</dbReference>
<dbReference type="InterPro" id="IPR020846">
    <property type="entry name" value="MFS_dom"/>
</dbReference>
<evidence type="ECO:0000256" key="2">
    <source>
        <dbReference type="ARBA" id="ARBA00007520"/>
    </source>
</evidence>
<dbReference type="CDD" id="cd17502">
    <property type="entry name" value="MFS_Azr1_MDR_like"/>
    <property type="match status" value="1"/>
</dbReference>
<dbReference type="NCBIfam" id="TIGR00711">
    <property type="entry name" value="efflux_EmrB"/>
    <property type="match status" value="1"/>
</dbReference>
<dbReference type="GO" id="GO:0005886">
    <property type="term" value="C:plasma membrane"/>
    <property type="evidence" value="ECO:0007669"/>
    <property type="project" value="UniProtKB-SubCell"/>
</dbReference>
<evidence type="ECO:0000259" key="9">
    <source>
        <dbReference type="PROSITE" id="PS50850"/>
    </source>
</evidence>
<dbReference type="Gene3D" id="1.20.1720.10">
    <property type="entry name" value="Multidrug resistance protein D"/>
    <property type="match status" value="1"/>
</dbReference>
<keyword evidence="6 8" id="KW-1133">Transmembrane helix</keyword>
<keyword evidence="3" id="KW-0813">Transport</keyword>
<feature type="domain" description="Major facilitator superfamily (MFS) profile" evidence="9">
    <location>
        <begin position="23"/>
        <end position="508"/>
    </location>
</feature>
<dbReference type="GO" id="GO:0022857">
    <property type="term" value="F:transmembrane transporter activity"/>
    <property type="evidence" value="ECO:0007669"/>
    <property type="project" value="InterPro"/>
</dbReference>
<evidence type="ECO:0000313" key="11">
    <source>
        <dbReference type="Proteomes" id="UP000317940"/>
    </source>
</evidence>
<feature type="transmembrane region" description="Helical" evidence="8">
    <location>
        <begin position="206"/>
        <end position="227"/>
    </location>
</feature>
<gene>
    <name evidence="10" type="ORF">FHX73_13482</name>
</gene>
<feature type="transmembrane region" description="Helical" evidence="8">
    <location>
        <begin position="372"/>
        <end position="392"/>
    </location>
</feature>
<feature type="transmembrane region" description="Helical" evidence="8">
    <location>
        <begin position="146"/>
        <end position="164"/>
    </location>
</feature>
<dbReference type="SUPFAM" id="SSF103473">
    <property type="entry name" value="MFS general substrate transporter"/>
    <property type="match status" value="1"/>
</dbReference>
<name>A0A561TTJ2_9ACTN</name>
<dbReference type="OrthoDB" id="7375466at2"/>
<evidence type="ECO:0000256" key="4">
    <source>
        <dbReference type="ARBA" id="ARBA00022475"/>
    </source>
</evidence>
<feature type="transmembrane region" description="Helical" evidence="8">
    <location>
        <begin position="342"/>
        <end position="360"/>
    </location>
</feature>
<keyword evidence="4" id="KW-1003">Cell membrane</keyword>
<evidence type="ECO:0000256" key="6">
    <source>
        <dbReference type="ARBA" id="ARBA00022989"/>
    </source>
</evidence>
<keyword evidence="5 8" id="KW-0812">Transmembrane</keyword>
<keyword evidence="11" id="KW-1185">Reference proteome</keyword>
<dbReference type="InterPro" id="IPR036259">
    <property type="entry name" value="MFS_trans_sf"/>
</dbReference>
<dbReference type="Gene3D" id="1.20.1250.20">
    <property type="entry name" value="MFS general substrate transporter like domains"/>
    <property type="match status" value="1"/>
</dbReference>
<feature type="transmembrane region" description="Helical" evidence="8">
    <location>
        <begin position="485"/>
        <end position="503"/>
    </location>
</feature>
<evidence type="ECO:0000256" key="5">
    <source>
        <dbReference type="ARBA" id="ARBA00022692"/>
    </source>
</evidence>
<dbReference type="PANTHER" id="PTHR23501">
    <property type="entry name" value="MAJOR FACILITATOR SUPERFAMILY"/>
    <property type="match status" value="1"/>
</dbReference>
<protein>
    <submittedName>
        <fullName evidence="10">EmrB/QacA subfamily drug resistance transporter</fullName>
    </submittedName>
</protein>
<comment type="subcellular location">
    <subcellularLocation>
        <location evidence="1">Cell membrane</location>
        <topology evidence="1">Multi-pass membrane protein</topology>
    </subcellularLocation>
</comment>
<dbReference type="Pfam" id="PF07690">
    <property type="entry name" value="MFS_1"/>
    <property type="match status" value="1"/>
</dbReference>
<dbReference type="Proteomes" id="UP000317940">
    <property type="component" value="Unassembled WGS sequence"/>
</dbReference>
<feature type="transmembrane region" description="Helical" evidence="8">
    <location>
        <begin position="113"/>
        <end position="134"/>
    </location>
</feature>
<evidence type="ECO:0000256" key="1">
    <source>
        <dbReference type="ARBA" id="ARBA00004651"/>
    </source>
</evidence>
<organism evidence="10 11">
    <name type="scientific">Kitasatospora viridis</name>
    <dbReference type="NCBI Taxonomy" id="281105"/>
    <lineage>
        <taxon>Bacteria</taxon>
        <taxon>Bacillati</taxon>
        <taxon>Actinomycetota</taxon>
        <taxon>Actinomycetes</taxon>
        <taxon>Kitasatosporales</taxon>
        <taxon>Streptomycetaceae</taxon>
        <taxon>Kitasatospora</taxon>
    </lineage>
</organism>
<evidence type="ECO:0000313" key="10">
    <source>
        <dbReference type="EMBL" id="TWF90435.1"/>
    </source>
</evidence>
<accession>A0A561TTJ2</accession>
<dbReference type="PROSITE" id="PS50850">
    <property type="entry name" value="MFS"/>
    <property type="match status" value="1"/>
</dbReference>
<evidence type="ECO:0000256" key="3">
    <source>
        <dbReference type="ARBA" id="ARBA00022448"/>
    </source>
</evidence>
<dbReference type="AlphaFoldDB" id="A0A561TTJ2"/>
<keyword evidence="7 8" id="KW-0472">Membrane</keyword>
<reference evidence="10 11" key="1">
    <citation type="submission" date="2019-06" db="EMBL/GenBank/DDBJ databases">
        <title>Sequencing the genomes of 1000 actinobacteria strains.</title>
        <authorList>
            <person name="Klenk H.-P."/>
        </authorList>
    </citation>
    <scope>NUCLEOTIDE SEQUENCE [LARGE SCALE GENOMIC DNA]</scope>
    <source>
        <strain evidence="10 11">DSM 44826</strain>
    </source>
</reference>
<comment type="caution">
    <text evidence="10">The sequence shown here is derived from an EMBL/GenBank/DDBJ whole genome shotgun (WGS) entry which is preliminary data.</text>
</comment>
<evidence type="ECO:0000256" key="8">
    <source>
        <dbReference type="SAM" id="Phobius"/>
    </source>
</evidence>